<dbReference type="PROSITE" id="PS00523">
    <property type="entry name" value="SULFATASE_1"/>
    <property type="match status" value="1"/>
</dbReference>
<dbReference type="KEGG" id="knv:Pan216_30730"/>
<evidence type="ECO:0000313" key="8">
    <source>
        <dbReference type="Proteomes" id="UP000317093"/>
    </source>
</evidence>
<accession>A0A518B5G7</accession>
<keyword evidence="4" id="KW-0106">Calcium</keyword>
<dbReference type="GO" id="GO:0046872">
    <property type="term" value="F:metal ion binding"/>
    <property type="evidence" value="ECO:0007669"/>
    <property type="project" value="UniProtKB-KW"/>
</dbReference>
<evidence type="ECO:0000313" key="7">
    <source>
        <dbReference type="EMBL" id="QDU62206.1"/>
    </source>
</evidence>
<feature type="chain" id="PRO_5021765789" evidence="5">
    <location>
        <begin position="29"/>
        <end position="613"/>
    </location>
</feature>
<dbReference type="Gene3D" id="3.30.1120.10">
    <property type="match status" value="1"/>
</dbReference>
<sequence precursor="true">MMLRDRAIRPLLIAAMMLGSLDATGAGADERPPNVIIVMSDDQGYGELSCHGNPILQTPHLDRLASQSIRLNDFHVAPMCTPTRGQLLTGLDAFRNGAMNVSSGRTLLRPELRTMADYFRAGGYRTGIFGKWHLGDNFPYRPEDRGFDETLWFPSSHINSVPDYWDNDYFDDTYVRNGARVREKGYCTDVFFREAMEWIASQKDGQPFFVYLPLNAAHWPHFVPERYREPIREAMKRNADIVDHLPKQLRVALVSFLAMCANIDENMGRLDDFLEREGLADDTIVIFLTDNGSTMGEKYFNAGMRGKKVTLWEGGHRVPCFVRWPAGDLGAAREVDELTQVQDLLPTLAECCGLSGLPTSLDGTSLAPLLRGEVDQLDDRMLVINYSRMPGRRSHDGPNNRAVPRKNGAAVLWKNWRLLEGERLYDLRDDPHQDRDVASQHPDIVQKMRAHLDDWWAGVEETAKQPQRVVIGHEADNPTLLTACEWLDVFVDQQAQIRRGVRKNGVWHLIVDHPGHYEFELRRWPRESRLKLAEAAPEVRVTDGTYVKGSPLPIREGAIRIGSHEARAEPGADGESVTFTVPLAKGPTELQTSFLDESGNEVTGAYFVYVNRK</sequence>
<dbReference type="GO" id="GO:0004065">
    <property type="term" value="F:arylsulfatase activity"/>
    <property type="evidence" value="ECO:0007669"/>
    <property type="project" value="UniProtKB-EC"/>
</dbReference>
<keyword evidence="5" id="KW-0732">Signal</keyword>
<keyword evidence="2" id="KW-0479">Metal-binding</keyword>
<evidence type="ECO:0000256" key="3">
    <source>
        <dbReference type="ARBA" id="ARBA00022801"/>
    </source>
</evidence>
<evidence type="ECO:0000256" key="2">
    <source>
        <dbReference type="ARBA" id="ARBA00022723"/>
    </source>
</evidence>
<dbReference type="CDD" id="cd16146">
    <property type="entry name" value="ARS_like"/>
    <property type="match status" value="1"/>
</dbReference>
<evidence type="ECO:0000256" key="5">
    <source>
        <dbReference type="SAM" id="SignalP"/>
    </source>
</evidence>
<dbReference type="Gene3D" id="3.40.720.10">
    <property type="entry name" value="Alkaline Phosphatase, subunit A"/>
    <property type="match status" value="1"/>
</dbReference>
<comment type="similarity">
    <text evidence="1">Belongs to the sulfatase family.</text>
</comment>
<gene>
    <name evidence="7" type="primary">atsA_30</name>
    <name evidence="7" type="ORF">Pan216_30730</name>
</gene>
<name>A0A518B5G7_9BACT</name>
<dbReference type="InterPro" id="IPR024607">
    <property type="entry name" value="Sulfatase_CS"/>
</dbReference>
<dbReference type="AlphaFoldDB" id="A0A518B5G7"/>
<reference evidence="7 8" key="1">
    <citation type="submission" date="2019-02" db="EMBL/GenBank/DDBJ databases">
        <title>Deep-cultivation of Planctomycetes and their phenomic and genomic characterization uncovers novel biology.</title>
        <authorList>
            <person name="Wiegand S."/>
            <person name="Jogler M."/>
            <person name="Boedeker C."/>
            <person name="Pinto D."/>
            <person name="Vollmers J."/>
            <person name="Rivas-Marin E."/>
            <person name="Kohn T."/>
            <person name="Peeters S.H."/>
            <person name="Heuer A."/>
            <person name="Rast P."/>
            <person name="Oberbeckmann S."/>
            <person name="Bunk B."/>
            <person name="Jeske O."/>
            <person name="Meyerdierks A."/>
            <person name="Storesund J.E."/>
            <person name="Kallscheuer N."/>
            <person name="Luecker S."/>
            <person name="Lage O.M."/>
            <person name="Pohl T."/>
            <person name="Merkel B.J."/>
            <person name="Hornburger P."/>
            <person name="Mueller R.-W."/>
            <person name="Bruemmer F."/>
            <person name="Labrenz M."/>
            <person name="Spormann A.M."/>
            <person name="Op den Camp H."/>
            <person name="Overmann J."/>
            <person name="Amann R."/>
            <person name="Jetten M.S.M."/>
            <person name="Mascher T."/>
            <person name="Medema M.H."/>
            <person name="Devos D.P."/>
            <person name="Kaster A.-K."/>
            <person name="Ovreas L."/>
            <person name="Rohde M."/>
            <person name="Galperin M.Y."/>
            <person name="Jogler C."/>
        </authorList>
    </citation>
    <scope>NUCLEOTIDE SEQUENCE [LARGE SCALE GENOMIC DNA]</scope>
    <source>
        <strain evidence="7 8">Pan216</strain>
    </source>
</reference>
<dbReference type="FunFam" id="3.40.720.10:FF:000070">
    <property type="entry name" value="Arylsulfatase A"/>
    <property type="match status" value="1"/>
</dbReference>
<keyword evidence="8" id="KW-1185">Reference proteome</keyword>
<dbReference type="Proteomes" id="UP000317093">
    <property type="component" value="Chromosome"/>
</dbReference>
<dbReference type="PANTHER" id="PTHR42693">
    <property type="entry name" value="ARYLSULFATASE FAMILY MEMBER"/>
    <property type="match status" value="1"/>
</dbReference>
<organism evidence="7 8">
    <name type="scientific">Kolteria novifilia</name>
    <dbReference type="NCBI Taxonomy" id="2527975"/>
    <lineage>
        <taxon>Bacteria</taxon>
        <taxon>Pseudomonadati</taxon>
        <taxon>Planctomycetota</taxon>
        <taxon>Planctomycetia</taxon>
        <taxon>Kolteriales</taxon>
        <taxon>Kolteriaceae</taxon>
        <taxon>Kolteria</taxon>
    </lineage>
</organism>
<evidence type="ECO:0000259" key="6">
    <source>
        <dbReference type="Pfam" id="PF00884"/>
    </source>
</evidence>
<dbReference type="InterPro" id="IPR017850">
    <property type="entry name" value="Alkaline_phosphatase_core_sf"/>
</dbReference>
<dbReference type="EC" id="3.1.6.1" evidence="7"/>
<dbReference type="SUPFAM" id="SSF53649">
    <property type="entry name" value="Alkaline phosphatase-like"/>
    <property type="match status" value="1"/>
</dbReference>
<evidence type="ECO:0000256" key="1">
    <source>
        <dbReference type="ARBA" id="ARBA00008779"/>
    </source>
</evidence>
<feature type="signal peptide" evidence="5">
    <location>
        <begin position="1"/>
        <end position="28"/>
    </location>
</feature>
<dbReference type="PANTHER" id="PTHR42693:SF53">
    <property type="entry name" value="ENDO-4-O-SULFATASE"/>
    <property type="match status" value="1"/>
</dbReference>
<dbReference type="InterPro" id="IPR000917">
    <property type="entry name" value="Sulfatase_N"/>
</dbReference>
<dbReference type="RefSeq" id="WP_419192531.1">
    <property type="nucleotide sequence ID" value="NZ_CP036279.1"/>
</dbReference>
<evidence type="ECO:0000256" key="4">
    <source>
        <dbReference type="ARBA" id="ARBA00022837"/>
    </source>
</evidence>
<dbReference type="InterPro" id="IPR050738">
    <property type="entry name" value="Sulfatase"/>
</dbReference>
<dbReference type="EMBL" id="CP036279">
    <property type="protein sequence ID" value="QDU62206.1"/>
    <property type="molecule type" value="Genomic_DNA"/>
</dbReference>
<feature type="domain" description="Sulfatase N-terminal" evidence="6">
    <location>
        <begin position="33"/>
        <end position="353"/>
    </location>
</feature>
<dbReference type="Pfam" id="PF00884">
    <property type="entry name" value="Sulfatase"/>
    <property type="match status" value="1"/>
</dbReference>
<keyword evidence="3 7" id="KW-0378">Hydrolase</keyword>
<proteinExistence type="inferred from homology"/>
<protein>
    <submittedName>
        <fullName evidence="7">Arylsulfatase</fullName>
        <ecNumber evidence="7">3.1.6.1</ecNumber>
    </submittedName>
</protein>